<name>A0A9Q1EJ44_SYNKA</name>
<protein>
    <submittedName>
        <fullName evidence="1">Uncharacterized protein</fullName>
    </submittedName>
</protein>
<dbReference type="Proteomes" id="UP001152622">
    <property type="component" value="Chromosome 16"/>
</dbReference>
<accession>A0A9Q1EJ44</accession>
<evidence type="ECO:0000313" key="1">
    <source>
        <dbReference type="EMBL" id="KAJ8339727.1"/>
    </source>
</evidence>
<reference evidence="1" key="1">
    <citation type="journal article" date="2023" name="Science">
        <title>Genome structures resolve the early diversification of teleost fishes.</title>
        <authorList>
            <person name="Parey E."/>
            <person name="Louis A."/>
            <person name="Montfort J."/>
            <person name="Bouchez O."/>
            <person name="Roques C."/>
            <person name="Iampietro C."/>
            <person name="Lluch J."/>
            <person name="Castinel A."/>
            <person name="Donnadieu C."/>
            <person name="Desvignes T."/>
            <person name="Floi Bucao C."/>
            <person name="Jouanno E."/>
            <person name="Wen M."/>
            <person name="Mejri S."/>
            <person name="Dirks R."/>
            <person name="Jansen H."/>
            <person name="Henkel C."/>
            <person name="Chen W.J."/>
            <person name="Zahm M."/>
            <person name="Cabau C."/>
            <person name="Klopp C."/>
            <person name="Thompson A.W."/>
            <person name="Robinson-Rechavi M."/>
            <person name="Braasch I."/>
            <person name="Lecointre G."/>
            <person name="Bobe J."/>
            <person name="Postlethwait J.H."/>
            <person name="Berthelot C."/>
            <person name="Roest Crollius H."/>
            <person name="Guiguen Y."/>
        </authorList>
    </citation>
    <scope>NUCLEOTIDE SEQUENCE</scope>
    <source>
        <strain evidence="1">WJC10195</strain>
    </source>
</reference>
<organism evidence="1 2">
    <name type="scientific">Synaphobranchus kaupii</name>
    <name type="common">Kaup's arrowtooth eel</name>
    <dbReference type="NCBI Taxonomy" id="118154"/>
    <lineage>
        <taxon>Eukaryota</taxon>
        <taxon>Metazoa</taxon>
        <taxon>Chordata</taxon>
        <taxon>Craniata</taxon>
        <taxon>Vertebrata</taxon>
        <taxon>Euteleostomi</taxon>
        <taxon>Actinopterygii</taxon>
        <taxon>Neopterygii</taxon>
        <taxon>Teleostei</taxon>
        <taxon>Anguilliformes</taxon>
        <taxon>Synaphobranchidae</taxon>
        <taxon>Synaphobranchus</taxon>
    </lineage>
</organism>
<proteinExistence type="predicted"/>
<dbReference type="EMBL" id="JAINUF010000016">
    <property type="protein sequence ID" value="KAJ8339727.1"/>
    <property type="molecule type" value="Genomic_DNA"/>
</dbReference>
<evidence type="ECO:0000313" key="2">
    <source>
        <dbReference type="Proteomes" id="UP001152622"/>
    </source>
</evidence>
<sequence length="59" mass="6943">MLSIFCSSSVTCLRPHVLSDPNIYRVSLVNSKQHCPDTYCLMTLDISRQQRQMRHCYCY</sequence>
<gene>
    <name evidence="1" type="ORF">SKAU_G00343600</name>
</gene>
<keyword evidence="2" id="KW-1185">Reference proteome</keyword>
<comment type="caution">
    <text evidence="1">The sequence shown here is derived from an EMBL/GenBank/DDBJ whole genome shotgun (WGS) entry which is preliminary data.</text>
</comment>
<dbReference type="AlphaFoldDB" id="A0A9Q1EJ44"/>